<sequence>IKSSYLKRFKEFMYEDDMNKGCKVCIDGEKINNDSTRLRMLRHKVNYKSNDNKLVKFDFRAGNKCNLMCRMCHPEASSMREEEEIKFNNANPIFRVKDMSDAYDIDLSKCEELSILGGEPSIDLEVRRWIDHIKDFDTHVFVTTNGTNASDKWFDSLKQLKKLTIWLSIDATGDANDFQRKGSDWKQLKSNIIKYKKEFKNKIAIQITASAINFTMLDTWWEELMELDIPVSSSAVMYPKEYSLKAIPD</sequence>
<dbReference type="PANTHER" id="PTHR43273:SF3">
    <property type="entry name" value="ANAEROBIC SULFATASE-MATURATING ENZYME HOMOLOG ASLB-RELATED"/>
    <property type="match status" value="1"/>
</dbReference>
<evidence type="ECO:0000256" key="2">
    <source>
        <dbReference type="ARBA" id="ARBA00022723"/>
    </source>
</evidence>
<dbReference type="GO" id="GO:0046872">
    <property type="term" value="F:metal ion binding"/>
    <property type="evidence" value="ECO:0007669"/>
    <property type="project" value="UniProtKB-KW"/>
</dbReference>
<keyword evidence="4" id="KW-0411">Iron-sulfur</keyword>
<reference evidence="7" key="1">
    <citation type="submission" date="2018-05" db="EMBL/GenBank/DDBJ databases">
        <authorList>
            <person name="Lanie J.A."/>
            <person name="Ng W.-L."/>
            <person name="Kazmierczak K.M."/>
            <person name="Andrzejewski T.M."/>
            <person name="Davidsen T.M."/>
            <person name="Wayne K.J."/>
            <person name="Tettelin H."/>
            <person name="Glass J.I."/>
            <person name="Rusch D."/>
            <person name="Podicherti R."/>
            <person name="Tsui H.-C.T."/>
            <person name="Winkler M.E."/>
        </authorList>
    </citation>
    <scope>NUCLEOTIDE SEQUENCE</scope>
</reference>
<dbReference type="SUPFAM" id="SSF102114">
    <property type="entry name" value="Radical SAM enzymes"/>
    <property type="match status" value="1"/>
</dbReference>
<evidence type="ECO:0000313" key="7">
    <source>
        <dbReference type="EMBL" id="SVE10940.1"/>
    </source>
</evidence>
<organism evidence="7">
    <name type="scientific">marine metagenome</name>
    <dbReference type="NCBI Taxonomy" id="408172"/>
    <lineage>
        <taxon>unclassified sequences</taxon>
        <taxon>metagenomes</taxon>
        <taxon>ecological metagenomes</taxon>
    </lineage>
</organism>
<comment type="similarity">
    <text evidence="5">Belongs to the radical SAM superfamily. Anaerobic sulfatase-maturating enzyme family.</text>
</comment>
<evidence type="ECO:0000256" key="3">
    <source>
        <dbReference type="ARBA" id="ARBA00023004"/>
    </source>
</evidence>
<keyword evidence="1" id="KW-0949">S-adenosyl-L-methionine</keyword>
<proteinExistence type="inferred from homology"/>
<dbReference type="AlphaFoldDB" id="A0A383ATU1"/>
<dbReference type="GO" id="GO:0016491">
    <property type="term" value="F:oxidoreductase activity"/>
    <property type="evidence" value="ECO:0007669"/>
    <property type="project" value="InterPro"/>
</dbReference>
<gene>
    <name evidence="7" type="ORF">METZ01_LOCUS463794</name>
</gene>
<dbReference type="Gene3D" id="3.20.20.70">
    <property type="entry name" value="Aldolase class I"/>
    <property type="match status" value="1"/>
</dbReference>
<dbReference type="InterPro" id="IPR013785">
    <property type="entry name" value="Aldolase_TIM"/>
</dbReference>
<dbReference type="PANTHER" id="PTHR43273">
    <property type="entry name" value="ANAEROBIC SULFATASE-MATURATING ENZYME HOMOLOG ASLB-RELATED"/>
    <property type="match status" value="1"/>
</dbReference>
<dbReference type="EMBL" id="UINC01194715">
    <property type="protein sequence ID" value="SVE10940.1"/>
    <property type="molecule type" value="Genomic_DNA"/>
</dbReference>
<keyword evidence="2" id="KW-0479">Metal-binding</keyword>
<dbReference type="SFLD" id="SFLDS00029">
    <property type="entry name" value="Radical_SAM"/>
    <property type="match status" value="1"/>
</dbReference>
<feature type="domain" description="Radical SAM core" evidence="6">
    <location>
        <begin position="62"/>
        <end position="205"/>
    </location>
</feature>
<dbReference type="InterPro" id="IPR058240">
    <property type="entry name" value="rSAM_sf"/>
</dbReference>
<feature type="non-terminal residue" evidence="7">
    <location>
        <position position="249"/>
    </location>
</feature>
<accession>A0A383ATU1</accession>
<protein>
    <recommendedName>
        <fullName evidence="6">Radical SAM core domain-containing protein</fullName>
    </recommendedName>
</protein>
<dbReference type="CDD" id="cd01335">
    <property type="entry name" value="Radical_SAM"/>
    <property type="match status" value="1"/>
</dbReference>
<dbReference type="SFLD" id="SFLDG01067">
    <property type="entry name" value="SPASM/twitch_domain_containing"/>
    <property type="match status" value="1"/>
</dbReference>
<name>A0A383ATU1_9ZZZZ</name>
<evidence type="ECO:0000256" key="1">
    <source>
        <dbReference type="ARBA" id="ARBA00022691"/>
    </source>
</evidence>
<dbReference type="GO" id="GO:0051536">
    <property type="term" value="F:iron-sulfur cluster binding"/>
    <property type="evidence" value="ECO:0007669"/>
    <property type="project" value="UniProtKB-KW"/>
</dbReference>
<dbReference type="Pfam" id="PF04055">
    <property type="entry name" value="Radical_SAM"/>
    <property type="match status" value="1"/>
</dbReference>
<evidence type="ECO:0000256" key="5">
    <source>
        <dbReference type="ARBA" id="ARBA00023601"/>
    </source>
</evidence>
<evidence type="ECO:0000259" key="6">
    <source>
        <dbReference type="Pfam" id="PF04055"/>
    </source>
</evidence>
<dbReference type="InterPro" id="IPR023867">
    <property type="entry name" value="Sulphatase_maturase_rSAM"/>
</dbReference>
<dbReference type="InterPro" id="IPR007197">
    <property type="entry name" value="rSAM"/>
</dbReference>
<feature type="non-terminal residue" evidence="7">
    <location>
        <position position="1"/>
    </location>
</feature>
<keyword evidence="3" id="KW-0408">Iron</keyword>
<evidence type="ECO:0000256" key="4">
    <source>
        <dbReference type="ARBA" id="ARBA00023014"/>
    </source>
</evidence>